<dbReference type="EMBL" id="LVYU01000132">
    <property type="protein sequence ID" value="KZA97605.1"/>
    <property type="molecule type" value="Genomic_DNA"/>
</dbReference>
<protein>
    <submittedName>
        <fullName evidence="1">Uncharacterized protein</fullName>
    </submittedName>
</protein>
<name>A0A154IAW6_RHILE</name>
<sequence length="76" mass="8595">MSLRGRQRGSGTPVTLHIIIITHAGWVCFARPGISQDRMNAGNAARLLINDAMTARNMWLPLRRRIEREDCPGKLR</sequence>
<organism evidence="1">
    <name type="scientific">Rhizobium leguminosarum</name>
    <dbReference type="NCBI Taxonomy" id="384"/>
    <lineage>
        <taxon>Bacteria</taxon>
        <taxon>Pseudomonadati</taxon>
        <taxon>Pseudomonadota</taxon>
        <taxon>Alphaproteobacteria</taxon>
        <taxon>Hyphomicrobiales</taxon>
        <taxon>Rhizobiaceae</taxon>
        <taxon>Rhizobium/Agrobacterium group</taxon>
        <taxon>Rhizobium</taxon>
    </lineage>
</organism>
<comment type="caution">
    <text evidence="1">The sequence shown here is derived from an EMBL/GenBank/DDBJ whole genome shotgun (WGS) entry which is preliminary data.</text>
</comment>
<evidence type="ECO:0000313" key="1">
    <source>
        <dbReference type="EMBL" id="KZA97605.1"/>
    </source>
</evidence>
<dbReference type="AlphaFoldDB" id="A0A154IAW6"/>
<accession>A0A154IAW6</accession>
<proteinExistence type="predicted"/>
<reference evidence="1" key="1">
    <citation type="submission" date="2016-03" db="EMBL/GenBank/DDBJ databases">
        <title>Microsymbionts genomes from the relict species Vavilovia formosa.</title>
        <authorList>
            <person name="Chirak E."/>
            <person name="Kimeklis A."/>
            <person name="Kopat V."/>
            <person name="Andronov E."/>
        </authorList>
    </citation>
    <scope>NUCLEOTIDE SEQUENCE [LARGE SCALE GENOMIC DNA]</scope>
    <source>
        <strain evidence="1">Vaf12</strain>
    </source>
</reference>
<gene>
    <name evidence="1" type="ORF">A4A59_31495</name>
</gene>